<reference evidence="1" key="1">
    <citation type="submission" date="2023-10" db="EMBL/GenBank/DDBJ databases">
        <authorList>
            <person name="Robby Concha-Eloko"/>
            <person name="Pilar Barberan- Martinez"/>
            <person name="Rafael Sanjuan"/>
            <person name="Pilar Domingo-Calap"/>
        </authorList>
    </citation>
    <scope>NUCLEOTIDE SEQUENCE</scope>
</reference>
<dbReference type="EMBL" id="OY757088">
    <property type="protein sequence ID" value="CAK1257723.1"/>
    <property type="molecule type" value="Genomic_DNA"/>
</dbReference>
<proteinExistence type="predicted"/>
<evidence type="ECO:0000313" key="2">
    <source>
        <dbReference type="Proteomes" id="UP001296237"/>
    </source>
</evidence>
<gene>
    <name evidence="1" type="ORF">K72PH164C2_LOCUS56</name>
</gene>
<sequence length="70" mass="7619">METPVATYEFDVNESEGTAVCRYQNLMGLTFSALVKLSDYSDIEAAKAAATDAAITNEENYKIMMGGNNE</sequence>
<name>A0AAD2GPZ8_9CAUD</name>
<keyword evidence="2" id="KW-1185">Reference proteome</keyword>
<accession>A0AAD2GPZ8</accession>
<evidence type="ECO:0000313" key="1">
    <source>
        <dbReference type="EMBL" id="CAK1257723.1"/>
    </source>
</evidence>
<protein>
    <submittedName>
        <fullName evidence="1">Uncharacterized protein</fullName>
    </submittedName>
</protein>
<organism evidence="1 2">
    <name type="scientific">Klebsiella phage vB_Kpl_K72PH164C2</name>
    <dbReference type="NCBI Taxonomy" id="3071646"/>
    <lineage>
        <taxon>Viruses</taxon>
        <taxon>Duplodnaviria</taxon>
        <taxon>Heunggongvirae</taxon>
        <taxon>Uroviricota</taxon>
        <taxon>Caudoviricetes</taxon>
        <taxon>Autographivirales</taxon>
        <taxon>Autoscriptoviridae</taxon>
        <taxon>Slopekvirinae</taxon>
        <taxon>Drulisvirus</taxon>
        <taxon>Drulisvirus K72PH164C2</taxon>
    </lineage>
</organism>
<dbReference type="Proteomes" id="UP001296237">
    <property type="component" value="Chromosome"/>
</dbReference>